<organism evidence="1 2">
    <name type="scientific">Dunaliella salina</name>
    <name type="common">Green alga</name>
    <name type="synonym">Protococcus salinus</name>
    <dbReference type="NCBI Taxonomy" id="3046"/>
    <lineage>
        <taxon>Eukaryota</taxon>
        <taxon>Viridiplantae</taxon>
        <taxon>Chlorophyta</taxon>
        <taxon>core chlorophytes</taxon>
        <taxon>Chlorophyceae</taxon>
        <taxon>CS clade</taxon>
        <taxon>Chlamydomonadales</taxon>
        <taxon>Dunaliellaceae</taxon>
        <taxon>Dunaliella</taxon>
    </lineage>
</organism>
<dbReference type="Proteomes" id="UP000815325">
    <property type="component" value="Unassembled WGS sequence"/>
</dbReference>
<accession>A0ABQ7GSB2</accession>
<evidence type="ECO:0000313" key="1">
    <source>
        <dbReference type="EMBL" id="KAF5837482.1"/>
    </source>
</evidence>
<keyword evidence="2" id="KW-1185">Reference proteome</keyword>
<name>A0ABQ7GSB2_DUNSA</name>
<evidence type="ECO:0000313" key="2">
    <source>
        <dbReference type="Proteomes" id="UP000815325"/>
    </source>
</evidence>
<comment type="caution">
    <text evidence="1">The sequence shown here is derived from an EMBL/GenBank/DDBJ whole genome shotgun (WGS) entry which is preliminary data.</text>
</comment>
<evidence type="ECO:0008006" key="3">
    <source>
        <dbReference type="Google" id="ProtNLM"/>
    </source>
</evidence>
<dbReference type="EMBL" id="MU069614">
    <property type="protein sequence ID" value="KAF5837482.1"/>
    <property type="molecule type" value="Genomic_DNA"/>
</dbReference>
<reference evidence="1" key="1">
    <citation type="submission" date="2017-08" db="EMBL/GenBank/DDBJ databases">
        <authorList>
            <person name="Polle J.E."/>
            <person name="Barry K."/>
            <person name="Cushman J."/>
            <person name="Schmutz J."/>
            <person name="Tran D."/>
            <person name="Hathwaick L.T."/>
            <person name="Yim W.C."/>
            <person name="Jenkins J."/>
            <person name="Mckie-Krisberg Z.M."/>
            <person name="Prochnik S."/>
            <person name="Lindquist E."/>
            <person name="Dockter R.B."/>
            <person name="Adam C."/>
            <person name="Molina H."/>
            <person name="Bunkerborg J."/>
            <person name="Jin E."/>
            <person name="Buchheim M."/>
            <person name="Magnuson J."/>
        </authorList>
    </citation>
    <scope>NUCLEOTIDE SEQUENCE</scope>
    <source>
        <strain evidence="1">CCAP 19/18</strain>
    </source>
</reference>
<protein>
    <recommendedName>
        <fullName evidence="3">Encoded protein</fullName>
    </recommendedName>
</protein>
<proteinExistence type="predicted"/>
<gene>
    <name evidence="1" type="ORF">DUNSADRAFT_4283</name>
</gene>
<sequence length="127" mass="13456">MSTFLPGEILKPGTPLPPLPADSVDIIVKWHPRARTTCAPMSTYLPGEIMNPGTPLPPLPADSADITVKGDLEAVPPLTASCSTSPPQQGHFANPFGEILKPYHPLPPLALPVPLNRDILQTPSGRS</sequence>